<dbReference type="InterPro" id="IPR003018">
    <property type="entry name" value="GAF"/>
</dbReference>
<dbReference type="PIRSF" id="PIRSF036625">
    <property type="entry name" value="GAF_ANTAR"/>
    <property type="match status" value="1"/>
</dbReference>
<dbReference type="Proteomes" id="UP000658656">
    <property type="component" value="Unassembled WGS sequence"/>
</dbReference>
<dbReference type="GO" id="GO:0016301">
    <property type="term" value="F:kinase activity"/>
    <property type="evidence" value="ECO:0007669"/>
    <property type="project" value="UniProtKB-KW"/>
</dbReference>
<keyword evidence="4" id="KW-0804">Transcription</keyword>
<feature type="domain" description="ANTAR" evidence="5">
    <location>
        <begin position="174"/>
        <end position="235"/>
    </location>
</feature>
<dbReference type="InterPro" id="IPR012074">
    <property type="entry name" value="GAF_ANTAR"/>
</dbReference>
<dbReference type="InterPro" id="IPR005561">
    <property type="entry name" value="ANTAR"/>
</dbReference>
<dbReference type="AlphaFoldDB" id="A0A8H9IWU9"/>
<dbReference type="SUPFAM" id="SSF55781">
    <property type="entry name" value="GAF domain-like"/>
    <property type="match status" value="1"/>
</dbReference>
<dbReference type="InterPro" id="IPR011006">
    <property type="entry name" value="CheY-like_superfamily"/>
</dbReference>
<dbReference type="Pfam" id="PF13185">
    <property type="entry name" value="GAF_2"/>
    <property type="match status" value="1"/>
</dbReference>
<reference evidence="6" key="2">
    <citation type="submission" date="2020-09" db="EMBL/GenBank/DDBJ databases">
        <authorList>
            <person name="Sun Q."/>
            <person name="Zhou Y."/>
        </authorList>
    </citation>
    <scope>NUCLEOTIDE SEQUENCE</scope>
    <source>
        <strain evidence="6">CGMCC 4.7679</strain>
    </source>
</reference>
<dbReference type="OrthoDB" id="4929862at2"/>
<keyword evidence="3" id="KW-0805">Transcription regulation</keyword>
<keyword evidence="2" id="KW-0418">Kinase</keyword>
<gene>
    <name evidence="6" type="ORF">GCM10017566_24450</name>
</gene>
<dbReference type="Gene3D" id="1.10.10.10">
    <property type="entry name" value="Winged helix-like DNA-binding domain superfamily/Winged helix DNA-binding domain"/>
    <property type="match status" value="1"/>
</dbReference>
<dbReference type="InterPro" id="IPR036388">
    <property type="entry name" value="WH-like_DNA-bd_sf"/>
</dbReference>
<dbReference type="Gene3D" id="3.30.450.40">
    <property type="match status" value="1"/>
</dbReference>
<comment type="caution">
    <text evidence="6">The sequence shown here is derived from an EMBL/GenBank/DDBJ whole genome shotgun (WGS) entry which is preliminary data.</text>
</comment>
<dbReference type="SMART" id="SM01012">
    <property type="entry name" value="ANTAR"/>
    <property type="match status" value="1"/>
</dbReference>
<dbReference type="InterPro" id="IPR029016">
    <property type="entry name" value="GAF-like_dom_sf"/>
</dbReference>
<evidence type="ECO:0000256" key="4">
    <source>
        <dbReference type="ARBA" id="ARBA00023163"/>
    </source>
</evidence>
<dbReference type="RefSeq" id="WP_145935638.1">
    <property type="nucleotide sequence ID" value="NZ_JACHWH010000003.1"/>
</dbReference>
<evidence type="ECO:0000259" key="5">
    <source>
        <dbReference type="PROSITE" id="PS50921"/>
    </source>
</evidence>
<dbReference type="PROSITE" id="PS50921">
    <property type="entry name" value="ANTAR"/>
    <property type="match status" value="1"/>
</dbReference>
<evidence type="ECO:0000313" key="6">
    <source>
        <dbReference type="EMBL" id="GHF50439.1"/>
    </source>
</evidence>
<dbReference type="Pfam" id="PF03861">
    <property type="entry name" value="ANTAR"/>
    <property type="match status" value="1"/>
</dbReference>
<dbReference type="EMBL" id="BNAV01000003">
    <property type="protein sequence ID" value="GHF50439.1"/>
    <property type="molecule type" value="Genomic_DNA"/>
</dbReference>
<keyword evidence="1" id="KW-0808">Transferase</keyword>
<evidence type="ECO:0000256" key="2">
    <source>
        <dbReference type="ARBA" id="ARBA00022777"/>
    </source>
</evidence>
<evidence type="ECO:0000256" key="3">
    <source>
        <dbReference type="ARBA" id="ARBA00023015"/>
    </source>
</evidence>
<evidence type="ECO:0000313" key="7">
    <source>
        <dbReference type="Proteomes" id="UP000658656"/>
    </source>
</evidence>
<proteinExistence type="predicted"/>
<accession>A0A8H9IWU9</accession>
<dbReference type="GO" id="GO:0003723">
    <property type="term" value="F:RNA binding"/>
    <property type="evidence" value="ECO:0007669"/>
    <property type="project" value="InterPro"/>
</dbReference>
<keyword evidence="7" id="KW-1185">Reference proteome</keyword>
<reference evidence="6" key="1">
    <citation type="journal article" date="2014" name="Int. J. Syst. Evol. Microbiol.">
        <title>Complete genome sequence of Corynebacterium casei LMG S-19264T (=DSM 44701T), isolated from a smear-ripened cheese.</title>
        <authorList>
            <consortium name="US DOE Joint Genome Institute (JGI-PGF)"/>
            <person name="Walter F."/>
            <person name="Albersmeier A."/>
            <person name="Kalinowski J."/>
            <person name="Ruckert C."/>
        </authorList>
    </citation>
    <scope>NUCLEOTIDE SEQUENCE</scope>
    <source>
        <strain evidence="6">CGMCC 4.7679</strain>
    </source>
</reference>
<dbReference type="SUPFAM" id="SSF52172">
    <property type="entry name" value="CheY-like"/>
    <property type="match status" value="1"/>
</dbReference>
<organism evidence="6 7">
    <name type="scientific">Amycolatopsis bartoniae</name>
    <dbReference type="NCBI Taxonomy" id="941986"/>
    <lineage>
        <taxon>Bacteria</taxon>
        <taxon>Bacillati</taxon>
        <taxon>Actinomycetota</taxon>
        <taxon>Actinomycetes</taxon>
        <taxon>Pseudonocardiales</taxon>
        <taxon>Pseudonocardiaceae</taxon>
        <taxon>Amycolatopsis</taxon>
    </lineage>
</organism>
<name>A0A8H9IWU9_9PSEU</name>
<evidence type="ECO:0000256" key="1">
    <source>
        <dbReference type="ARBA" id="ARBA00022679"/>
    </source>
</evidence>
<protein>
    <submittedName>
        <fullName evidence="6">Transcriptional regulator</fullName>
    </submittedName>
</protein>
<sequence>MTDQTTELLPQLDEVKQALEVLSEAVAETDELGPLLQAVCAQVVRVVPGADMASITILRGDGASTVASTDERAVKIDAAQYDEGDGPCLRAARNGETVCVDLPAAERMWPHFAAVTHGQGVGSYLAAPLDVAEGLTGAVNLFGFGDHGFRDLDQQYLELYTLIVTTVLRLFHRAGQAREQVRHLSTAMQSRGVIEQAKGILMAARRISEDEAFQLLVARSQRENVKLHTIAARFVAESTRA</sequence>